<feature type="transmembrane region" description="Helical" evidence="12">
    <location>
        <begin position="26"/>
        <end position="45"/>
    </location>
</feature>
<keyword evidence="4" id="KW-1003">Cell membrane</keyword>
<evidence type="ECO:0000256" key="1">
    <source>
        <dbReference type="ARBA" id="ARBA00004117"/>
    </source>
</evidence>
<dbReference type="GO" id="GO:0071973">
    <property type="term" value="P:bacterial-type flagellum-dependent cell motility"/>
    <property type="evidence" value="ECO:0007669"/>
    <property type="project" value="InterPro"/>
</dbReference>
<evidence type="ECO:0000256" key="11">
    <source>
        <dbReference type="SAM" id="MobiDB-lite"/>
    </source>
</evidence>
<feature type="domain" description="Flagellar M-ring N-terminal" evidence="13">
    <location>
        <begin position="46"/>
        <end position="220"/>
    </location>
</feature>
<proteinExistence type="inferred from homology"/>
<dbReference type="GO" id="GO:0003774">
    <property type="term" value="F:cytoskeletal motor activity"/>
    <property type="evidence" value="ECO:0007669"/>
    <property type="project" value="InterPro"/>
</dbReference>
<keyword evidence="15" id="KW-0966">Cell projection</keyword>
<feature type="compositionally biased region" description="Low complexity" evidence="11">
    <location>
        <begin position="287"/>
        <end position="301"/>
    </location>
</feature>
<dbReference type="NCBIfam" id="TIGR00206">
    <property type="entry name" value="fliF"/>
    <property type="match status" value="1"/>
</dbReference>
<organism evidence="15 16">
    <name type="scientific">Actinotalea fermentans</name>
    <dbReference type="NCBI Taxonomy" id="43671"/>
    <lineage>
        <taxon>Bacteria</taxon>
        <taxon>Bacillati</taxon>
        <taxon>Actinomycetota</taxon>
        <taxon>Actinomycetes</taxon>
        <taxon>Micrococcales</taxon>
        <taxon>Cellulomonadaceae</taxon>
        <taxon>Actinotalea</taxon>
    </lineage>
</organism>
<evidence type="ECO:0000256" key="5">
    <source>
        <dbReference type="ARBA" id="ARBA00022692"/>
    </source>
</evidence>
<evidence type="ECO:0000256" key="10">
    <source>
        <dbReference type="SAM" id="Coils"/>
    </source>
</evidence>
<protein>
    <recommendedName>
        <fullName evidence="9">Flagellar M-ring protein</fullName>
    </recommendedName>
</protein>
<dbReference type="Pfam" id="PF08345">
    <property type="entry name" value="YscJ_FliF_C"/>
    <property type="match status" value="1"/>
</dbReference>
<gene>
    <name evidence="15" type="ORF">AFE02nite_23610</name>
</gene>
<feature type="region of interest" description="Disordered" evidence="11">
    <location>
        <begin position="276"/>
        <end position="310"/>
    </location>
</feature>
<keyword evidence="10" id="KW-0175">Coiled coil</keyword>
<dbReference type="OrthoDB" id="9807026at2"/>
<keyword evidence="16" id="KW-1185">Reference proteome</keyword>
<keyword evidence="15" id="KW-0969">Cilium</keyword>
<dbReference type="PRINTS" id="PR01009">
    <property type="entry name" value="FLGMRINGFLIF"/>
</dbReference>
<keyword evidence="8 9" id="KW-0975">Bacterial flagellum</keyword>
<evidence type="ECO:0000256" key="8">
    <source>
        <dbReference type="ARBA" id="ARBA00023143"/>
    </source>
</evidence>
<sequence>MAAQLNGLLGRLQATLRQFNLAQKTLGLIGIAVLVLGGLALSSWLSKPTMSPLFANLSSADASAIVDHLESAGVAYELTDGGSTILVPADKMYAMRLEVAAAGLPTASEGGYSLLDDMGMTSSDFQQQVTYQRALEGELARTIGAINGVEAATVKLALPEDSVFVDETPDPTASVFIRTTPGTTMDATKVQSIVHLVSAGIEGMDPADVAVIDADGQVLSAVGGSAADGLRDGQTGEYESRVQAGVQAMLDKLVGPGNAVVSVTAELDFDQTVRTTETVETDPDLPPLSSSTTTEEYTGTGNADGGVLGPDNIAVPVDGNGGGSYNSESTTVNNPYDTVTEQLTTAPGGVRRQSVSVVVSDDAGAGLDLADLETAVAAAAGVDTERGDVVSVTRMAFDTTTAEQAQEAIAQAEEQAKAAETMGLVKQGAVALAIIIGIAVLAFLVARRNKRARREALDLGVLQLLEARKTEALEGETLEVPALPAAARQAAVRNELEARREDVLALAAEQPAEVAEVLRSWLVGGRR</sequence>
<evidence type="ECO:0000259" key="13">
    <source>
        <dbReference type="Pfam" id="PF01514"/>
    </source>
</evidence>
<feature type="domain" description="Flagellar M-ring C-terminal" evidence="14">
    <location>
        <begin position="250"/>
        <end position="397"/>
    </location>
</feature>
<dbReference type="PANTHER" id="PTHR30046:SF0">
    <property type="entry name" value="FLAGELLAR M-RING PROTEIN"/>
    <property type="match status" value="1"/>
</dbReference>
<comment type="similarity">
    <text evidence="3 9">Belongs to the FliF family.</text>
</comment>
<comment type="subcellular location">
    <subcellularLocation>
        <location evidence="1 9">Bacterial flagellum basal body</location>
    </subcellularLocation>
    <subcellularLocation>
        <location evidence="2">Cell membrane</location>
        <topology evidence="2">Multi-pass membrane protein</topology>
    </subcellularLocation>
</comment>
<evidence type="ECO:0000256" key="3">
    <source>
        <dbReference type="ARBA" id="ARBA00007971"/>
    </source>
</evidence>
<keyword evidence="5 12" id="KW-0812">Transmembrane</keyword>
<dbReference type="InterPro" id="IPR013556">
    <property type="entry name" value="Flag_M-ring_C"/>
</dbReference>
<dbReference type="GO" id="GO:0009431">
    <property type="term" value="C:bacterial-type flagellum basal body, MS ring"/>
    <property type="evidence" value="ECO:0007669"/>
    <property type="project" value="InterPro"/>
</dbReference>
<keyword evidence="6 12" id="KW-1133">Transmembrane helix</keyword>
<dbReference type="PIRSF" id="PIRSF004862">
    <property type="entry name" value="FliF"/>
    <property type="match status" value="1"/>
</dbReference>
<dbReference type="PANTHER" id="PTHR30046">
    <property type="entry name" value="FLAGELLAR M-RING PROTEIN"/>
    <property type="match status" value="1"/>
</dbReference>
<dbReference type="Gene3D" id="3.30.300.30">
    <property type="match status" value="1"/>
</dbReference>
<feature type="coiled-coil region" evidence="10">
    <location>
        <begin position="395"/>
        <end position="422"/>
    </location>
</feature>
<name>A0A511YZI5_9CELL</name>
<accession>A0A511YZI5</accession>
<dbReference type="Pfam" id="PF01514">
    <property type="entry name" value="YscJ_FliF"/>
    <property type="match status" value="1"/>
</dbReference>
<dbReference type="GO" id="GO:0005886">
    <property type="term" value="C:plasma membrane"/>
    <property type="evidence" value="ECO:0007669"/>
    <property type="project" value="UniProtKB-SubCell"/>
</dbReference>
<evidence type="ECO:0000256" key="12">
    <source>
        <dbReference type="SAM" id="Phobius"/>
    </source>
</evidence>
<dbReference type="InterPro" id="IPR000067">
    <property type="entry name" value="FlgMring_FliF"/>
</dbReference>
<comment type="function">
    <text evidence="9">The M ring may be actively involved in energy transduction.</text>
</comment>
<evidence type="ECO:0000259" key="14">
    <source>
        <dbReference type="Pfam" id="PF08345"/>
    </source>
</evidence>
<keyword evidence="7 12" id="KW-0472">Membrane</keyword>
<reference evidence="15 16" key="1">
    <citation type="submission" date="2019-07" db="EMBL/GenBank/DDBJ databases">
        <title>Whole genome shotgun sequence of Actinotalea fermentans NBRC 105374.</title>
        <authorList>
            <person name="Hosoyama A."/>
            <person name="Uohara A."/>
            <person name="Ohji S."/>
            <person name="Ichikawa N."/>
        </authorList>
    </citation>
    <scope>NUCLEOTIDE SEQUENCE [LARGE SCALE GENOMIC DNA]</scope>
    <source>
        <strain evidence="15 16">NBRC 105374</strain>
    </source>
</reference>
<dbReference type="EMBL" id="BJYK01000008">
    <property type="protein sequence ID" value="GEN80627.1"/>
    <property type="molecule type" value="Genomic_DNA"/>
</dbReference>
<dbReference type="Proteomes" id="UP000321484">
    <property type="component" value="Unassembled WGS sequence"/>
</dbReference>
<feature type="transmembrane region" description="Helical" evidence="12">
    <location>
        <begin position="428"/>
        <end position="446"/>
    </location>
</feature>
<evidence type="ECO:0000256" key="4">
    <source>
        <dbReference type="ARBA" id="ARBA00022475"/>
    </source>
</evidence>
<evidence type="ECO:0000256" key="2">
    <source>
        <dbReference type="ARBA" id="ARBA00004651"/>
    </source>
</evidence>
<evidence type="ECO:0000313" key="16">
    <source>
        <dbReference type="Proteomes" id="UP000321484"/>
    </source>
</evidence>
<comment type="caution">
    <text evidence="15">The sequence shown here is derived from an EMBL/GenBank/DDBJ whole genome shotgun (WGS) entry which is preliminary data.</text>
</comment>
<evidence type="ECO:0000313" key="15">
    <source>
        <dbReference type="EMBL" id="GEN80627.1"/>
    </source>
</evidence>
<evidence type="ECO:0000256" key="7">
    <source>
        <dbReference type="ARBA" id="ARBA00023136"/>
    </source>
</evidence>
<evidence type="ECO:0000256" key="9">
    <source>
        <dbReference type="PIRNR" id="PIRNR004862"/>
    </source>
</evidence>
<dbReference type="InterPro" id="IPR043427">
    <property type="entry name" value="YscJ/FliF"/>
</dbReference>
<dbReference type="RefSeq" id="WP_146819714.1">
    <property type="nucleotide sequence ID" value="NZ_BJYK01000008.1"/>
</dbReference>
<dbReference type="InterPro" id="IPR045851">
    <property type="entry name" value="AMP-bd_C_sf"/>
</dbReference>
<dbReference type="AlphaFoldDB" id="A0A511YZI5"/>
<keyword evidence="15" id="KW-0282">Flagellum</keyword>
<dbReference type="InterPro" id="IPR006182">
    <property type="entry name" value="FliF_N_dom"/>
</dbReference>
<evidence type="ECO:0000256" key="6">
    <source>
        <dbReference type="ARBA" id="ARBA00022989"/>
    </source>
</evidence>